<sequence>MKIPGGLFEPSYKLLK</sequence>
<organism evidence="1">
    <name type="scientific">Anguilla anguilla</name>
    <name type="common">European freshwater eel</name>
    <name type="synonym">Muraena anguilla</name>
    <dbReference type="NCBI Taxonomy" id="7936"/>
    <lineage>
        <taxon>Eukaryota</taxon>
        <taxon>Metazoa</taxon>
        <taxon>Chordata</taxon>
        <taxon>Craniata</taxon>
        <taxon>Vertebrata</taxon>
        <taxon>Euteleostomi</taxon>
        <taxon>Actinopterygii</taxon>
        <taxon>Neopterygii</taxon>
        <taxon>Teleostei</taxon>
        <taxon>Anguilliformes</taxon>
        <taxon>Anguillidae</taxon>
        <taxon>Anguilla</taxon>
    </lineage>
</organism>
<proteinExistence type="predicted"/>
<reference evidence="1" key="1">
    <citation type="submission" date="2014-11" db="EMBL/GenBank/DDBJ databases">
        <authorList>
            <person name="Amaro Gonzalez C."/>
        </authorList>
    </citation>
    <scope>NUCLEOTIDE SEQUENCE</scope>
</reference>
<dbReference type="EMBL" id="GBXM01051034">
    <property type="protein sequence ID" value="JAH57543.1"/>
    <property type="molecule type" value="Transcribed_RNA"/>
</dbReference>
<evidence type="ECO:0000313" key="1">
    <source>
        <dbReference type="EMBL" id="JAH57543.1"/>
    </source>
</evidence>
<reference evidence="1" key="2">
    <citation type="journal article" date="2015" name="Fish Shellfish Immunol.">
        <title>Early steps in the European eel (Anguilla anguilla)-Vibrio vulnificus interaction in the gills: Role of the RtxA13 toxin.</title>
        <authorList>
            <person name="Callol A."/>
            <person name="Pajuelo D."/>
            <person name="Ebbesson L."/>
            <person name="Teles M."/>
            <person name="MacKenzie S."/>
            <person name="Amaro C."/>
        </authorList>
    </citation>
    <scope>NUCLEOTIDE SEQUENCE</scope>
</reference>
<protein>
    <submittedName>
        <fullName evidence="1">Uncharacterized protein</fullName>
    </submittedName>
</protein>
<dbReference type="AlphaFoldDB" id="A0A0E9TXR7"/>
<accession>A0A0E9TXR7</accession>
<name>A0A0E9TXR7_ANGAN</name>